<sequence length="164" mass="18209">SSLADKCRFLGEHFNVRGVDMPTEDFEADVRLQEETVQTFKPDVVVGSSYGGAIAVTMLQEGTWIGPTLLLAQAFAMYAQNDSEKMWLPRNIPITFIHGTKDSVVDIKGSRILAGKGDPELVKLIEVDDEHRLQTLIGNQLFVDAVKELYDKWGGPQAEADKKE</sequence>
<evidence type="ECO:0000313" key="1">
    <source>
        <dbReference type="EMBL" id="CAG8573937.1"/>
    </source>
</evidence>
<comment type="caution">
    <text evidence="1">The sequence shown here is derived from an EMBL/GenBank/DDBJ whole genome shotgun (WGS) entry which is preliminary data.</text>
</comment>
<feature type="non-terminal residue" evidence="1">
    <location>
        <position position="1"/>
    </location>
</feature>
<organism evidence="1 2">
    <name type="scientific">Paraglomus brasilianum</name>
    <dbReference type="NCBI Taxonomy" id="144538"/>
    <lineage>
        <taxon>Eukaryota</taxon>
        <taxon>Fungi</taxon>
        <taxon>Fungi incertae sedis</taxon>
        <taxon>Mucoromycota</taxon>
        <taxon>Glomeromycotina</taxon>
        <taxon>Glomeromycetes</taxon>
        <taxon>Paraglomerales</taxon>
        <taxon>Paraglomeraceae</taxon>
        <taxon>Paraglomus</taxon>
    </lineage>
</organism>
<protein>
    <submittedName>
        <fullName evidence="1">10394_t:CDS:1</fullName>
    </submittedName>
</protein>
<reference evidence="1" key="1">
    <citation type="submission" date="2021-06" db="EMBL/GenBank/DDBJ databases">
        <authorList>
            <person name="Kallberg Y."/>
            <person name="Tangrot J."/>
            <person name="Rosling A."/>
        </authorList>
    </citation>
    <scope>NUCLEOTIDE SEQUENCE</scope>
    <source>
        <strain evidence="1">BR232B</strain>
    </source>
</reference>
<dbReference type="AlphaFoldDB" id="A0A9N9FZF8"/>
<proteinExistence type="predicted"/>
<dbReference type="EMBL" id="CAJVPI010000811">
    <property type="protein sequence ID" value="CAG8573937.1"/>
    <property type="molecule type" value="Genomic_DNA"/>
</dbReference>
<dbReference type="SUPFAM" id="SSF53474">
    <property type="entry name" value="alpha/beta-Hydrolases"/>
    <property type="match status" value="1"/>
</dbReference>
<evidence type="ECO:0000313" key="2">
    <source>
        <dbReference type="Proteomes" id="UP000789739"/>
    </source>
</evidence>
<gene>
    <name evidence="1" type="ORF">PBRASI_LOCUS6250</name>
</gene>
<dbReference type="Gene3D" id="3.40.50.1820">
    <property type="entry name" value="alpha/beta hydrolase"/>
    <property type="match status" value="1"/>
</dbReference>
<accession>A0A9N9FZF8</accession>
<keyword evidence="2" id="KW-1185">Reference proteome</keyword>
<dbReference type="InterPro" id="IPR029058">
    <property type="entry name" value="AB_hydrolase_fold"/>
</dbReference>
<dbReference type="Proteomes" id="UP000789739">
    <property type="component" value="Unassembled WGS sequence"/>
</dbReference>
<name>A0A9N9FZF8_9GLOM</name>
<dbReference type="OrthoDB" id="425723at2759"/>